<dbReference type="Proteomes" id="UP000027586">
    <property type="component" value="Unassembled WGS sequence"/>
</dbReference>
<feature type="region of interest" description="Disordered" evidence="3">
    <location>
        <begin position="1"/>
        <end position="23"/>
    </location>
</feature>
<dbReference type="PANTHER" id="PTHR43719:SF28">
    <property type="entry name" value="PEROXIDE STRESS-ACTIVATED HISTIDINE KINASE MAK1-RELATED"/>
    <property type="match status" value="1"/>
</dbReference>
<dbReference type="InterPro" id="IPR050956">
    <property type="entry name" value="2C_system_His_kinase"/>
</dbReference>
<dbReference type="SMART" id="SM00448">
    <property type="entry name" value="REC"/>
    <property type="match status" value="1"/>
</dbReference>
<organism evidence="5 6">
    <name type="scientific">Lichtheimia corymbifera JMRC:FSU:9682</name>
    <dbReference type="NCBI Taxonomy" id="1263082"/>
    <lineage>
        <taxon>Eukaryota</taxon>
        <taxon>Fungi</taxon>
        <taxon>Fungi incertae sedis</taxon>
        <taxon>Mucoromycota</taxon>
        <taxon>Mucoromycotina</taxon>
        <taxon>Mucoromycetes</taxon>
        <taxon>Mucorales</taxon>
        <taxon>Lichtheimiaceae</taxon>
        <taxon>Lichtheimia</taxon>
    </lineage>
</organism>
<proteinExistence type="predicted"/>
<dbReference type="AlphaFoldDB" id="A0A068S6P6"/>
<dbReference type="STRING" id="1263082.A0A068S6P6"/>
<comment type="caution">
    <text evidence="5">The sequence shown here is derived from an EMBL/GenBank/DDBJ whole genome shotgun (WGS) entry which is preliminary data.</text>
</comment>
<dbReference type="InterPro" id="IPR011006">
    <property type="entry name" value="CheY-like_superfamily"/>
</dbReference>
<evidence type="ECO:0000256" key="2">
    <source>
        <dbReference type="PROSITE-ProRule" id="PRU00169"/>
    </source>
</evidence>
<sequence>MTATSIEQQQEHNMNDNDNQQQQQQQQRGIRILLVDDNFVNLQVLSRVLRMHMANIIQHIELAKSGIQALELLCHHAYDLVLLDIDMPVLSGLDTARQIRTSSDILAENRVIPIVAVTTNDTADWKRLFVQCGMNGFISKPVVPTSLKKTLIQVLNTGHSPESLAPFVPLPPSPPLPPSAAQATPSVL</sequence>
<evidence type="ECO:0000259" key="4">
    <source>
        <dbReference type="PROSITE" id="PS50110"/>
    </source>
</evidence>
<evidence type="ECO:0000313" key="5">
    <source>
        <dbReference type="EMBL" id="CDH57964.1"/>
    </source>
</evidence>
<dbReference type="GO" id="GO:0000160">
    <property type="term" value="P:phosphorelay signal transduction system"/>
    <property type="evidence" value="ECO:0007669"/>
    <property type="project" value="InterPro"/>
</dbReference>
<dbReference type="EMBL" id="CBTN010000051">
    <property type="protein sequence ID" value="CDH57964.1"/>
    <property type="molecule type" value="Genomic_DNA"/>
</dbReference>
<evidence type="ECO:0000256" key="1">
    <source>
        <dbReference type="ARBA" id="ARBA00022553"/>
    </source>
</evidence>
<dbReference type="SUPFAM" id="SSF52172">
    <property type="entry name" value="CheY-like"/>
    <property type="match status" value="1"/>
</dbReference>
<feature type="modified residue" description="4-aspartylphosphate" evidence="2">
    <location>
        <position position="84"/>
    </location>
</feature>
<reference evidence="5" key="1">
    <citation type="submission" date="2013-08" db="EMBL/GenBank/DDBJ databases">
        <title>Gene expansion shapes genome architecture in the human pathogen Lichtheimia corymbifera: an evolutionary genomics analysis in the ancient terrestrial Mucorales (Mucoromycotina).</title>
        <authorList>
            <person name="Schwartze V.U."/>
            <person name="Winter S."/>
            <person name="Shelest E."/>
            <person name="Marcet-Houben M."/>
            <person name="Horn F."/>
            <person name="Wehner S."/>
            <person name="Hoffmann K."/>
            <person name="Riege K."/>
            <person name="Sammeth M."/>
            <person name="Nowrousian M."/>
            <person name="Valiante V."/>
            <person name="Linde J."/>
            <person name="Jacobsen I.D."/>
            <person name="Marz M."/>
            <person name="Brakhage A.A."/>
            <person name="Gabaldon T."/>
            <person name="Bocker S."/>
            <person name="Voigt K."/>
        </authorList>
    </citation>
    <scope>NUCLEOTIDE SEQUENCE [LARGE SCALE GENOMIC DNA]</scope>
    <source>
        <strain evidence="5">FSU 9682</strain>
    </source>
</reference>
<feature type="compositionally biased region" description="Low complexity" evidence="3">
    <location>
        <begin position="179"/>
        <end position="188"/>
    </location>
</feature>
<feature type="compositionally biased region" description="Pro residues" evidence="3">
    <location>
        <begin position="168"/>
        <end position="178"/>
    </location>
</feature>
<dbReference type="Gene3D" id="3.40.50.2300">
    <property type="match status" value="1"/>
</dbReference>
<dbReference type="PANTHER" id="PTHR43719">
    <property type="entry name" value="TWO-COMPONENT HISTIDINE KINASE"/>
    <property type="match status" value="1"/>
</dbReference>
<keyword evidence="6" id="KW-1185">Reference proteome</keyword>
<feature type="region of interest" description="Disordered" evidence="3">
    <location>
        <begin position="166"/>
        <end position="188"/>
    </location>
</feature>
<dbReference type="PROSITE" id="PS50110">
    <property type="entry name" value="RESPONSE_REGULATORY"/>
    <property type="match status" value="1"/>
</dbReference>
<dbReference type="CDD" id="cd17546">
    <property type="entry name" value="REC_hyHK_CKI1_RcsC-like"/>
    <property type="match status" value="1"/>
</dbReference>
<name>A0A068S6P6_9FUNG</name>
<evidence type="ECO:0000313" key="6">
    <source>
        <dbReference type="Proteomes" id="UP000027586"/>
    </source>
</evidence>
<gene>
    <name evidence="5" type="ORF">LCOR_08846.1</name>
</gene>
<dbReference type="Pfam" id="PF00072">
    <property type="entry name" value="Response_reg"/>
    <property type="match status" value="1"/>
</dbReference>
<dbReference type="VEuPathDB" id="FungiDB:LCOR_08846.1"/>
<accession>A0A068S6P6</accession>
<feature type="domain" description="Response regulatory" evidence="4">
    <location>
        <begin position="31"/>
        <end position="155"/>
    </location>
</feature>
<keyword evidence="1 2" id="KW-0597">Phosphoprotein</keyword>
<dbReference type="InterPro" id="IPR001789">
    <property type="entry name" value="Sig_transdc_resp-reg_receiver"/>
</dbReference>
<dbReference type="OrthoDB" id="21225at2759"/>
<protein>
    <recommendedName>
        <fullName evidence="4">Response regulatory domain-containing protein</fullName>
    </recommendedName>
</protein>
<evidence type="ECO:0000256" key="3">
    <source>
        <dbReference type="SAM" id="MobiDB-lite"/>
    </source>
</evidence>